<keyword evidence="3" id="KW-1185">Reference proteome</keyword>
<accession>D0MIQ1</accession>
<dbReference type="PANTHER" id="PTHR42951">
    <property type="entry name" value="METALLO-BETA-LACTAMASE DOMAIN-CONTAINING"/>
    <property type="match status" value="1"/>
</dbReference>
<dbReference type="InterPro" id="IPR037482">
    <property type="entry name" value="ST1585_MBL-fold"/>
</dbReference>
<gene>
    <name evidence="2" type="ordered locus">Rmar_1472</name>
</gene>
<feature type="domain" description="Metallo-beta-lactamase" evidence="1">
    <location>
        <begin position="21"/>
        <end position="220"/>
    </location>
</feature>
<sequence>MIALDQGVRYLDLNYLGTDRLIACAVLEAPEGLLLVDPGPTSALDNLKAALHEAGASLADVRALLLTHIHLDHAGAAGTIAAEAPHVQVYVHRIGAPHLVDPSRLLASARRLYGELMEPLWGAVLPVPERQIVALEGDETIRPGGRVLEVAYTPGHAVHHVSFFDPDTGMAFVGDTAGMQITGTRCVLPVAPPPDIQVEAWHESLERIARWQPRRLFVTHFGPSDDPEAHLTQMARRLDAMAEAVRHSLDTEGDDAQRAEAFHEQVMAELRECLQDETLVSRYEQFGQPRASWFGLARYWRRKLAQD</sequence>
<dbReference type="CDD" id="cd07726">
    <property type="entry name" value="ST1585-like_MBL-fold"/>
    <property type="match status" value="1"/>
</dbReference>
<evidence type="ECO:0000259" key="1">
    <source>
        <dbReference type="SMART" id="SM00849"/>
    </source>
</evidence>
<dbReference type="SUPFAM" id="SSF56281">
    <property type="entry name" value="Metallo-hydrolase/oxidoreductase"/>
    <property type="match status" value="1"/>
</dbReference>
<dbReference type="Proteomes" id="UP000002221">
    <property type="component" value="Chromosome"/>
</dbReference>
<dbReference type="KEGG" id="rmr:Rmar_1472"/>
<dbReference type="PANTHER" id="PTHR42951:SF22">
    <property type="entry name" value="METALLO BETA-LACTAMASE SUPERFAMILY LIPOPROTEIN"/>
    <property type="match status" value="1"/>
</dbReference>
<proteinExistence type="predicted"/>
<dbReference type="InterPro" id="IPR036866">
    <property type="entry name" value="RibonucZ/Hydroxyglut_hydro"/>
</dbReference>
<dbReference type="Pfam" id="PF00753">
    <property type="entry name" value="Lactamase_B"/>
    <property type="match status" value="1"/>
</dbReference>
<organism evidence="2 3">
    <name type="scientific">Rhodothermus marinus (strain ATCC 43812 / DSM 4252 / R-10)</name>
    <name type="common">Rhodothermus obamensis</name>
    <dbReference type="NCBI Taxonomy" id="518766"/>
    <lineage>
        <taxon>Bacteria</taxon>
        <taxon>Pseudomonadati</taxon>
        <taxon>Rhodothermota</taxon>
        <taxon>Rhodothermia</taxon>
        <taxon>Rhodothermales</taxon>
        <taxon>Rhodothermaceae</taxon>
        <taxon>Rhodothermus</taxon>
    </lineage>
</organism>
<dbReference type="InterPro" id="IPR050855">
    <property type="entry name" value="NDM-1-like"/>
</dbReference>
<evidence type="ECO:0000313" key="3">
    <source>
        <dbReference type="Proteomes" id="UP000002221"/>
    </source>
</evidence>
<dbReference type="SMART" id="SM00849">
    <property type="entry name" value="Lactamase_B"/>
    <property type="match status" value="1"/>
</dbReference>
<reference evidence="2 3" key="1">
    <citation type="journal article" date="2009" name="Stand. Genomic Sci.">
        <title>Complete genome sequence of Rhodothermus marinus type strain (R-10).</title>
        <authorList>
            <person name="Nolan M."/>
            <person name="Tindall B.J."/>
            <person name="Pomrenke H."/>
            <person name="Lapidus A."/>
            <person name="Copeland A."/>
            <person name="Glavina Del Rio T."/>
            <person name="Lucas S."/>
            <person name="Chen F."/>
            <person name="Tice H."/>
            <person name="Cheng J.F."/>
            <person name="Saunders E."/>
            <person name="Han C."/>
            <person name="Bruce D."/>
            <person name="Goodwin L."/>
            <person name="Chain P."/>
            <person name="Pitluck S."/>
            <person name="Ovchinikova G."/>
            <person name="Pati A."/>
            <person name="Ivanova N."/>
            <person name="Mavromatis K."/>
            <person name="Chen A."/>
            <person name="Palaniappan K."/>
            <person name="Land M."/>
            <person name="Hauser L."/>
            <person name="Chang Y.J."/>
            <person name="Jeffries C.D."/>
            <person name="Brettin T."/>
            <person name="Goker M."/>
            <person name="Bristow J."/>
            <person name="Eisen J.A."/>
            <person name="Markowitz V."/>
            <person name="Hugenholtz P."/>
            <person name="Kyrpides N.C."/>
            <person name="Klenk H.P."/>
            <person name="Detter J.C."/>
        </authorList>
    </citation>
    <scope>NUCLEOTIDE SEQUENCE [LARGE SCALE GENOMIC DNA]</scope>
    <source>
        <strain evidence="3">ATCC 43812 / DSM 4252 / R-10</strain>
    </source>
</reference>
<dbReference type="AlphaFoldDB" id="D0MIQ1"/>
<dbReference type="RefSeq" id="WP_012843970.1">
    <property type="nucleotide sequence ID" value="NC_013501.1"/>
</dbReference>
<dbReference type="eggNOG" id="COG0491">
    <property type="taxonomic scope" value="Bacteria"/>
</dbReference>
<evidence type="ECO:0000313" key="2">
    <source>
        <dbReference type="EMBL" id="ACY48359.1"/>
    </source>
</evidence>
<protein>
    <submittedName>
        <fullName evidence="2">Beta-lactamase domain protein</fullName>
    </submittedName>
</protein>
<dbReference type="HOGENOM" id="CLU_061385_1_0_10"/>
<dbReference type="EMBL" id="CP001807">
    <property type="protein sequence ID" value="ACY48359.1"/>
    <property type="molecule type" value="Genomic_DNA"/>
</dbReference>
<dbReference type="InterPro" id="IPR001279">
    <property type="entry name" value="Metallo-B-lactamas"/>
</dbReference>
<dbReference type="STRING" id="518766.Rmar_1472"/>
<dbReference type="Gene3D" id="3.60.15.10">
    <property type="entry name" value="Ribonuclease Z/Hydroxyacylglutathione hydrolase-like"/>
    <property type="match status" value="1"/>
</dbReference>
<name>D0MIQ1_RHOM4</name>
<dbReference type="OrthoDB" id="9802248at2"/>